<name>A0A4U1D166_9BACI</name>
<dbReference type="AlphaFoldDB" id="A0A4U1D166"/>
<evidence type="ECO:0000256" key="5">
    <source>
        <dbReference type="HAMAP-Rule" id="MF_01114"/>
    </source>
</evidence>
<dbReference type="InterPro" id="IPR053926">
    <property type="entry name" value="RecX_HTH_1st"/>
</dbReference>
<gene>
    <name evidence="5 9" type="primary">recX</name>
    <name evidence="9" type="ORF">FA727_13905</name>
</gene>
<feature type="domain" description="RecX first three-helical" evidence="8">
    <location>
        <begin position="67"/>
        <end position="105"/>
    </location>
</feature>
<dbReference type="RefSeq" id="WP_136831812.1">
    <property type="nucleotide sequence ID" value="NZ_SWBM01000003.1"/>
</dbReference>
<evidence type="ECO:0000313" key="9">
    <source>
        <dbReference type="EMBL" id="TKC16049.1"/>
    </source>
</evidence>
<dbReference type="Proteomes" id="UP000307756">
    <property type="component" value="Unassembled WGS sequence"/>
</dbReference>
<dbReference type="OrthoDB" id="5421057at2"/>
<accession>A0A4U1D166</accession>
<keyword evidence="4 5" id="KW-0963">Cytoplasm</keyword>
<dbReference type="Pfam" id="PF21982">
    <property type="entry name" value="RecX_HTH1"/>
    <property type="match status" value="1"/>
</dbReference>
<dbReference type="InterPro" id="IPR003783">
    <property type="entry name" value="Regulatory_RecX"/>
</dbReference>
<comment type="subcellular location">
    <subcellularLocation>
        <location evidence="1 5">Cytoplasm</location>
    </subcellularLocation>
</comment>
<feature type="domain" description="RecX second three-helical" evidence="6">
    <location>
        <begin position="112"/>
        <end position="153"/>
    </location>
</feature>
<evidence type="ECO:0000256" key="4">
    <source>
        <dbReference type="ARBA" id="ARBA00022490"/>
    </source>
</evidence>
<comment type="caution">
    <text evidence="9">The sequence shown here is derived from an EMBL/GenBank/DDBJ whole genome shotgun (WGS) entry which is preliminary data.</text>
</comment>
<evidence type="ECO:0000259" key="6">
    <source>
        <dbReference type="Pfam" id="PF02631"/>
    </source>
</evidence>
<evidence type="ECO:0000259" key="7">
    <source>
        <dbReference type="Pfam" id="PF21981"/>
    </source>
</evidence>
<dbReference type="PANTHER" id="PTHR33602:SF1">
    <property type="entry name" value="REGULATORY PROTEIN RECX FAMILY PROTEIN"/>
    <property type="match status" value="1"/>
</dbReference>
<comment type="similarity">
    <text evidence="2 5">Belongs to the RecX family.</text>
</comment>
<evidence type="ECO:0000256" key="1">
    <source>
        <dbReference type="ARBA" id="ARBA00004496"/>
    </source>
</evidence>
<keyword evidence="10" id="KW-1185">Reference proteome</keyword>
<feature type="domain" description="RecX third three-helical" evidence="7">
    <location>
        <begin position="216"/>
        <end position="263"/>
    </location>
</feature>
<dbReference type="NCBIfam" id="NF010733">
    <property type="entry name" value="PRK14135.1"/>
    <property type="match status" value="1"/>
</dbReference>
<dbReference type="GO" id="GO:0005737">
    <property type="term" value="C:cytoplasm"/>
    <property type="evidence" value="ECO:0007669"/>
    <property type="project" value="UniProtKB-SubCell"/>
</dbReference>
<evidence type="ECO:0000256" key="3">
    <source>
        <dbReference type="ARBA" id="ARBA00018111"/>
    </source>
</evidence>
<feature type="domain" description="RecX third three-helical" evidence="7">
    <location>
        <begin position="160"/>
        <end position="206"/>
    </location>
</feature>
<dbReference type="Gene3D" id="1.10.10.10">
    <property type="entry name" value="Winged helix-like DNA-binding domain superfamily/Winged helix DNA-binding domain"/>
    <property type="match status" value="4"/>
</dbReference>
<dbReference type="PANTHER" id="PTHR33602">
    <property type="entry name" value="REGULATORY PROTEIN RECX FAMILY PROTEIN"/>
    <property type="match status" value="1"/>
</dbReference>
<dbReference type="Pfam" id="PF02631">
    <property type="entry name" value="RecX_HTH2"/>
    <property type="match status" value="1"/>
</dbReference>
<dbReference type="HAMAP" id="MF_01114">
    <property type="entry name" value="RecX"/>
    <property type="match status" value="1"/>
</dbReference>
<evidence type="ECO:0000256" key="2">
    <source>
        <dbReference type="ARBA" id="ARBA00009695"/>
    </source>
</evidence>
<dbReference type="EMBL" id="SWBM01000003">
    <property type="protein sequence ID" value="TKC16049.1"/>
    <property type="molecule type" value="Genomic_DNA"/>
</dbReference>
<dbReference type="Pfam" id="PF21981">
    <property type="entry name" value="RecX_HTH3"/>
    <property type="match status" value="2"/>
</dbReference>
<comment type="function">
    <text evidence="5">Modulates RecA activity.</text>
</comment>
<dbReference type="InterPro" id="IPR053924">
    <property type="entry name" value="RecX_HTH_2nd"/>
</dbReference>
<sequence>MATITKITVQKKNTDRYNIFLDHGKGEEYAFSVDEDVLIKFNLKKGMELDDFALMEINYQDDIRKSYNLAIHYLTRVMRTEFEVRKYLADKEVEEPVIQEVIHKLYEYQFLNDKEYANAYVRTQINTSDKGIVVVRRDLQEKGVAAPLIEKALKQFSLEKQIEKAKVLWEKTVNKSAKESERILKQKAEQYLLRKGYPFEVISIAMEMAESKKDEDDEMEALRYQGEKAHRKYAQLDGYEYEQKMKQVLYRKGFSMEKIEQFLAEEKDY</sequence>
<dbReference type="GO" id="GO:0006282">
    <property type="term" value="P:regulation of DNA repair"/>
    <property type="evidence" value="ECO:0007669"/>
    <property type="project" value="UniProtKB-UniRule"/>
</dbReference>
<evidence type="ECO:0000259" key="8">
    <source>
        <dbReference type="Pfam" id="PF21982"/>
    </source>
</evidence>
<reference evidence="9 10" key="1">
    <citation type="journal article" date="2011" name="J. Microbiol.">
        <title>Bacillus kyonggiensis sp. nov., isolated from soil of a lettuce field.</title>
        <authorList>
            <person name="Dong K."/>
            <person name="Lee S."/>
        </authorList>
    </citation>
    <scope>NUCLEOTIDE SEQUENCE [LARGE SCALE GENOMIC DNA]</scope>
    <source>
        <strain evidence="9 10">NB22</strain>
    </source>
</reference>
<dbReference type="InterPro" id="IPR053925">
    <property type="entry name" value="RecX_HTH_3rd"/>
</dbReference>
<proteinExistence type="inferred from homology"/>
<evidence type="ECO:0000313" key="10">
    <source>
        <dbReference type="Proteomes" id="UP000307756"/>
    </source>
</evidence>
<organism evidence="9 10">
    <name type="scientific">Robertmurraya kyonggiensis</name>
    <dbReference type="NCBI Taxonomy" id="1037680"/>
    <lineage>
        <taxon>Bacteria</taxon>
        <taxon>Bacillati</taxon>
        <taxon>Bacillota</taxon>
        <taxon>Bacilli</taxon>
        <taxon>Bacillales</taxon>
        <taxon>Bacillaceae</taxon>
        <taxon>Robertmurraya</taxon>
    </lineage>
</organism>
<protein>
    <recommendedName>
        <fullName evidence="3 5">Regulatory protein RecX</fullName>
    </recommendedName>
</protein>
<dbReference type="InterPro" id="IPR036388">
    <property type="entry name" value="WH-like_DNA-bd_sf"/>
</dbReference>